<keyword evidence="2" id="KW-0732">Signal</keyword>
<feature type="chain" id="PRO_5012678194" evidence="2">
    <location>
        <begin position="16"/>
        <end position="390"/>
    </location>
</feature>
<evidence type="ECO:0000256" key="2">
    <source>
        <dbReference type="SAM" id="SignalP"/>
    </source>
</evidence>
<protein>
    <submittedName>
        <fullName evidence="4">Uncharacterized protein</fullName>
    </submittedName>
</protein>
<evidence type="ECO:0000256" key="1">
    <source>
        <dbReference type="SAM" id="MobiDB-lite"/>
    </source>
</evidence>
<feature type="compositionally biased region" description="Basic residues" evidence="1">
    <location>
        <begin position="378"/>
        <end position="390"/>
    </location>
</feature>
<dbReference type="Proteomes" id="UP000038045">
    <property type="component" value="Unplaced"/>
</dbReference>
<proteinExistence type="predicted"/>
<feature type="signal peptide" evidence="2">
    <location>
        <begin position="1"/>
        <end position="15"/>
    </location>
</feature>
<feature type="region of interest" description="Disordered" evidence="1">
    <location>
        <begin position="334"/>
        <end position="390"/>
    </location>
</feature>
<accession>A0A0N4ZJY6</accession>
<feature type="compositionally biased region" description="Basic and acidic residues" evidence="1">
    <location>
        <begin position="339"/>
        <end position="348"/>
    </location>
</feature>
<sequence length="390" mass="43342">MIKLLFYFTVILLQSSLISICGKKKVGIKNGDTQSIHRGGNDNTQKIKNGESEVDNDDLLQIKGSGKKNKKSKVKEKDLGEIDMYPGICNNNANVNNNVKPPLSKKSICETDYEKMVEEKMRKDANIVRKMDKKDNVKNDSIKKMEKNIPFAVPIQGGKQSCHQDIQPIKQSCRQEVQGEKGNLTPDTPLSPVSPILPLSPSIVPVGDAVKTIKPMELKSEAKKNKQINSVKIGLPKPAEPEAYEALNNINLDAPPPAAVPQGGDCYECVDVLKNYMAAPPPPQTVGINKEPPDQNVPSLKEFNGVNHMSGNEKLSKNEPVVVHFDKRMNLAKMISNSKMKEADDKIEGIPSKRRKKASNKKKHSEDRKERGTSNKNRNGKHRSNKRNNQ</sequence>
<keyword evidence="3" id="KW-1185">Reference proteome</keyword>
<evidence type="ECO:0000313" key="4">
    <source>
        <dbReference type="WBParaSite" id="PTRK_0000842500.1"/>
    </source>
</evidence>
<feature type="compositionally biased region" description="Basic and acidic residues" evidence="1">
    <location>
        <begin position="364"/>
        <end position="373"/>
    </location>
</feature>
<organism evidence="3 4">
    <name type="scientific">Parastrongyloides trichosuri</name>
    <name type="common">Possum-specific nematode worm</name>
    <dbReference type="NCBI Taxonomy" id="131310"/>
    <lineage>
        <taxon>Eukaryota</taxon>
        <taxon>Metazoa</taxon>
        <taxon>Ecdysozoa</taxon>
        <taxon>Nematoda</taxon>
        <taxon>Chromadorea</taxon>
        <taxon>Rhabditida</taxon>
        <taxon>Tylenchina</taxon>
        <taxon>Panagrolaimomorpha</taxon>
        <taxon>Strongyloidoidea</taxon>
        <taxon>Strongyloididae</taxon>
        <taxon>Parastrongyloides</taxon>
    </lineage>
</organism>
<feature type="region of interest" description="Disordered" evidence="1">
    <location>
        <begin position="31"/>
        <end position="55"/>
    </location>
</feature>
<feature type="compositionally biased region" description="Polar residues" evidence="1">
    <location>
        <begin position="31"/>
        <end position="47"/>
    </location>
</feature>
<dbReference type="WBParaSite" id="PTRK_0000842500.1">
    <property type="protein sequence ID" value="PTRK_0000842500.1"/>
    <property type="gene ID" value="PTRK_0000842500"/>
</dbReference>
<evidence type="ECO:0000313" key="3">
    <source>
        <dbReference type="Proteomes" id="UP000038045"/>
    </source>
</evidence>
<feature type="compositionally biased region" description="Basic residues" evidence="1">
    <location>
        <begin position="352"/>
        <end position="363"/>
    </location>
</feature>
<name>A0A0N4ZJY6_PARTI</name>
<reference evidence="4" key="1">
    <citation type="submission" date="2017-02" db="UniProtKB">
        <authorList>
            <consortium name="WormBaseParasite"/>
        </authorList>
    </citation>
    <scope>IDENTIFICATION</scope>
</reference>
<dbReference type="AlphaFoldDB" id="A0A0N4ZJY6"/>